<feature type="domain" description="Peptidase M14" evidence="2">
    <location>
        <begin position="1"/>
        <end position="234"/>
    </location>
</feature>
<evidence type="ECO:0000313" key="4">
    <source>
        <dbReference type="Proteomes" id="UP001199044"/>
    </source>
</evidence>
<protein>
    <submittedName>
        <fullName evidence="3">Murein tripeptide amidase MpaA</fullName>
    </submittedName>
</protein>
<comment type="similarity">
    <text evidence="1">Belongs to the peptidase M14 family.</text>
</comment>
<dbReference type="SUPFAM" id="SSF53187">
    <property type="entry name" value="Zn-dependent exopeptidases"/>
    <property type="match status" value="1"/>
</dbReference>
<name>A0ABS7YUZ2_9VIBR</name>
<dbReference type="Gene3D" id="3.40.630.10">
    <property type="entry name" value="Zn peptidases"/>
    <property type="match status" value="1"/>
</dbReference>
<organism evidence="3 4">
    <name type="scientific">Vibrio tritonius</name>
    <dbReference type="NCBI Taxonomy" id="1435069"/>
    <lineage>
        <taxon>Bacteria</taxon>
        <taxon>Pseudomonadati</taxon>
        <taxon>Pseudomonadota</taxon>
        <taxon>Gammaproteobacteria</taxon>
        <taxon>Vibrionales</taxon>
        <taxon>Vibrionaceae</taxon>
        <taxon>Vibrio</taxon>
    </lineage>
</organism>
<reference evidence="4" key="1">
    <citation type="submission" date="2023-07" db="EMBL/GenBank/DDBJ databases">
        <title>Molecular identification of indigenous halophilic bacteria isolated from red sea cost, biodegradation of synthetic dyes and assessment of degraded metabolite toxicity.</title>
        <authorList>
            <person name="Chaieb K."/>
            <person name="Altayb H.N."/>
        </authorList>
    </citation>
    <scope>NUCLEOTIDE SEQUENCE [LARGE SCALE GENOMIC DNA]</scope>
    <source>
        <strain evidence="4">K20</strain>
    </source>
</reference>
<evidence type="ECO:0000259" key="2">
    <source>
        <dbReference type="PROSITE" id="PS52035"/>
    </source>
</evidence>
<dbReference type="RefSeq" id="WP_225251750.1">
    <property type="nucleotide sequence ID" value="NZ_JAIWIU010000161.1"/>
</dbReference>
<gene>
    <name evidence="3" type="primary">mpaA</name>
    <name evidence="3" type="ORF">LDJ79_19300</name>
</gene>
<sequence length="234" mass="25922">MRQLIHRTERGFFNDMPTQYGQSAFGAPLLYFSAGKVTESTGLILAGTHGDENASIALLSAALRSLPKKELRHHVILSVNPDGNQLGTRSNGRGVDLNRSFPTQNWSDAGTVYRWNQHANERDVKLLTGETGKLEPETRALIELIDELNPNFVVSFHEPLACVDSADHSPLGQQLSAWFSLPLVDNVGYSTPGSFGTWCDERQLLNVTMELPPISVDEVTERYLDATLKLLTME</sequence>
<feature type="active site" description="Proton donor/acceptor" evidence="1">
    <location>
        <position position="210"/>
    </location>
</feature>
<dbReference type="NCBIfam" id="NF007897">
    <property type="entry name" value="PRK10602.1"/>
    <property type="match status" value="1"/>
</dbReference>
<comment type="caution">
    <text evidence="3">The sequence shown here is derived from an EMBL/GenBank/DDBJ whole genome shotgun (WGS) entry which is preliminary data.</text>
</comment>
<dbReference type="PROSITE" id="PS52035">
    <property type="entry name" value="PEPTIDASE_M14"/>
    <property type="match status" value="1"/>
</dbReference>
<dbReference type="EMBL" id="JAIWIU010000161">
    <property type="protein sequence ID" value="MCA2018274.1"/>
    <property type="molecule type" value="Genomic_DNA"/>
</dbReference>
<dbReference type="InterPro" id="IPR000834">
    <property type="entry name" value="Peptidase_M14"/>
</dbReference>
<accession>A0ABS7YUZ2</accession>
<dbReference type="Proteomes" id="UP001199044">
    <property type="component" value="Unassembled WGS sequence"/>
</dbReference>
<keyword evidence="4" id="KW-1185">Reference proteome</keyword>
<proteinExistence type="inferred from homology"/>
<dbReference type="Pfam" id="PF00246">
    <property type="entry name" value="Peptidase_M14"/>
    <property type="match status" value="1"/>
</dbReference>
<evidence type="ECO:0000313" key="3">
    <source>
        <dbReference type="EMBL" id="MCA2018274.1"/>
    </source>
</evidence>
<evidence type="ECO:0000256" key="1">
    <source>
        <dbReference type="PROSITE-ProRule" id="PRU01379"/>
    </source>
</evidence>